<keyword evidence="2" id="KW-1185">Reference proteome</keyword>
<organism evidence="1 2">
    <name type="scientific">Zalerion maritima</name>
    <dbReference type="NCBI Taxonomy" id="339359"/>
    <lineage>
        <taxon>Eukaryota</taxon>
        <taxon>Fungi</taxon>
        <taxon>Dikarya</taxon>
        <taxon>Ascomycota</taxon>
        <taxon>Pezizomycotina</taxon>
        <taxon>Sordariomycetes</taxon>
        <taxon>Lulworthiomycetidae</taxon>
        <taxon>Lulworthiales</taxon>
        <taxon>Lulworthiaceae</taxon>
        <taxon>Zalerion</taxon>
    </lineage>
</organism>
<sequence>MGRMSAAKSTLGSAEDKVKWVLEASSRIVTRSLNLAKICEAPLKGGFRGMYSSSSSLDAYLDVAIAERDVPLRVDFSARQARRGLGQRVCKCIGRGEEKKFEAVSFPLHFTYPFSYS</sequence>
<dbReference type="Proteomes" id="UP001201980">
    <property type="component" value="Unassembled WGS sequence"/>
</dbReference>
<accession>A0AAD5WNJ3</accession>
<protein>
    <submittedName>
        <fullName evidence="1">Uncharacterized protein</fullName>
    </submittedName>
</protein>
<evidence type="ECO:0000313" key="2">
    <source>
        <dbReference type="Proteomes" id="UP001201980"/>
    </source>
</evidence>
<dbReference type="AlphaFoldDB" id="A0AAD5WNJ3"/>
<evidence type="ECO:0000313" key="1">
    <source>
        <dbReference type="EMBL" id="KAJ2893462.1"/>
    </source>
</evidence>
<proteinExistence type="predicted"/>
<comment type="caution">
    <text evidence="1">The sequence shown here is derived from an EMBL/GenBank/DDBJ whole genome shotgun (WGS) entry which is preliminary data.</text>
</comment>
<name>A0AAD5WNJ3_9PEZI</name>
<reference evidence="1" key="1">
    <citation type="submission" date="2022-07" db="EMBL/GenBank/DDBJ databases">
        <title>Draft genome sequence of Zalerion maritima ATCC 34329, a (micro)plastics degrading marine fungus.</title>
        <authorList>
            <person name="Paco A."/>
            <person name="Goncalves M.F.M."/>
            <person name="Rocha-Santos T.A.P."/>
            <person name="Alves A."/>
        </authorList>
    </citation>
    <scope>NUCLEOTIDE SEQUENCE</scope>
    <source>
        <strain evidence="1">ATCC 34329</strain>
    </source>
</reference>
<dbReference type="EMBL" id="JAKWBI020000603">
    <property type="protein sequence ID" value="KAJ2893462.1"/>
    <property type="molecule type" value="Genomic_DNA"/>
</dbReference>
<gene>
    <name evidence="1" type="ORF">MKZ38_008670</name>
</gene>